<dbReference type="WBParaSite" id="nRc.2.0.1.t42822-RA">
    <property type="protein sequence ID" value="nRc.2.0.1.t42822-RA"/>
    <property type="gene ID" value="nRc.2.0.1.g42822"/>
</dbReference>
<evidence type="ECO:0000313" key="2">
    <source>
        <dbReference type="Proteomes" id="UP000887565"/>
    </source>
</evidence>
<feature type="compositionally biased region" description="Basic and acidic residues" evidence="1">
    <location>
        <begin position="299"/>
        <end position="313"/>
    </location>
</feature>
<evidence type="ECO:0000256" key="1">
    <source>
        <dbReference type="SAM" id="MobiDB-lite"/>
    </source>
</evidence>
<feature type="compositionally biased region" description="Polar residues" evidence="1">
    <location>
        <begin position="224"/>
        <end position="233"/>
    </location>
</feature>
<dbReference type="AlphaFoldDB" id="A0A915KZ91"/>
<sequence length="381" mass="41688">NNQLSSSSLNNQLSSSSFNNQLSASFNKLSSSSFNNQLSSSSSFNNQLSSPSSFNSQLSSSSFNNQLSASSLNNQLSSSSFNNQLSASTFNNQLSSSSLNNQSATTNVVDGFRVPLNKYPMSETANYQRSVPPRTNYTLEAISKPASTISSNFNPAKAFGVELATDDETDDDRTVDTPLPTRDALANAIASPASALLDAKLLSQVSDAVARVEAHKAAARRQHLSSNLQSSPTVAPDTPSPAKKDSNKLDQVQQQQYPNADSNQVKQKFYELLRKYQKVKQNRPQQIVTEDDINSNKVECNEKTPDMSGDRAARRPALMGSRPRPSLLGSGDSWKPQENSSLNTVEESSRDNYGREYKNYANDRKVEMKNATKPIDDKNPM</sequence>
<feature type="compositionally biased region" description="Polar residues" evidence="1">
    <location>
        <begin position="336"/>
        <end position="346"/>
    </location>
</feature>
<proteinExistence type="predicted"/>
<name>A0A915KZ91_ROMCU</name>
<evidence type="ECO:0000313" key="3">
    <source>
        <dbReference type="WBParaSite" id="nRc.2.0.1.t42822-RA"/>
    </source>
</evidence>
<keyword evidence="2" id="KW-1185">Reference proteome</keyword>
<feature type="compositionally biased region" description="Polar residues" evidence="1">
    <location>
        <begin position="249"/>
        <end position="264"/>
    </location>
</feature>
<feature type="compositionally biased region" description="Basic and acidic residues" evidence="1">
    <location>
        <begin position="347"/>
        <end position="381"/>
    </location>
</feature>
<feature type="region of interest" description="Disordered" evidence="1">
    <location>
        <begin position="280"/>
        <end position="381"/>
    </location>
</feature>
<organism evidence="2 3">
    <name type="scientific">Romanomermis culicivorax</name>
    <name type="common">Nematode worm</name>
    <dbReference type="NCBI Taxonomy" id="13658"/>
    <lineage>
        <taxon>Eukaryota</taxon>
        <taxon>Metazoa</taxon>
        <taxon>Ecdysozoa</taxon>
        <taxon>Nematoda</taxon>
        <taxon>Enoplea</taxon>
        <taxon>Dorylaimia</taxon>
        <taxon>Mermithida</taxon>
        <taxon>Mermithoidea</taxon>
        <taxon>Mermithidae</taxon>
        <taxon>Romanomermis</taxon>
    </lineage>
</organism>
<protein>
    <submittedName>
        <fullName evidence="3">Uncharacterized protein</fullName>
    </submittedName>
</protein>
<feature type="region of interest" description="Disordered" evidence="1">
    <location>
        <begin position="220"/>
        <end position="264"/>
    </location>
</feature>
<accession>A0A915KZ91</accession>
<reference evidence="3" key="1">
    <citation type="submission" date="2022-11" db="UniProtKB">
        <authorList>
            <consortium name="WormBaseParasite"/>
        </authorList>
    </citation>
    <scope>IDENTIFICATION</scope>
</reference>
<dbReference type="Proteomes" id="UP000887565">
    <property type="component" value="Unplaced"/>
</dbReference>